<dbReference type="PANTHER" id="PTHR45815:SF3">
    <property type="entry name" value="PROTEIN DISULFIDE-ISOMERASE A6"/>
    <property type="match status" value="1"/>
</dbReference>
<evidence type="ECO:0000259" key="3">
    <source>
        <dbReference type="PROSITE" id="PS51352"/>
    </source>
</evidence>
<evidence type="ECO:0000313" key="5">
    <source>
        <dbReference type="EMBL" id="PLW22819.1"/>
    </source>
</evidence>
<dbReference type="InterPro" id="IPR017937">
    <property type="entry name" value="Thioredoxin_CS"/>
</dbReference>
<dbReference type="GO" id="GO:0034976">
    <property type="term" value="P:response to endoplasmic reticulum stress"/>
    <property type="evidence" value="ECO:0007669"/>
    <property type="project" value="TreeGrafter"/>
</dbReference>
<comment type="caution">
    <text evidence="5">The sequence shown here is derived from an EMBL/GenBank/DDBJ whole genome shotgun (WGS) entry which is preliminary data.</text>
</comment>
<feature type="transmembrane region" description="Helical" evidence="2">
    <location>
        <begin position="41"/>
        <end position="61"/>
    </location>
</feature>
<feature type="domain" description="Thioredoxin" evidence="3">
    <location>
        <begin position="46"/>
        <end position="174"/>
    </location>
</feature>
<dbReference type="Proteomes" id="UP000235392">
    <property type="component" value="Unassembled WGS sequence"/>
</dbReference>
<evidence type="ECO:0000313" key="7">
    <source>
        <dbReference type="Proteomes" id="UP000235392"/>
    </source>
</evidence>
<dbReference type="AlphaFoldDB" id="A0A2N5TBE4"/>
<evidence type="ECO:0000313" key="6">
    <source>
        <dbReference type="Proteomes" id="UP000235388"/>
    </source>
</evidence>
<dbReference type="STRING" id="200324.A0A2N5TBE4"/>
<dbReference type="PROSITE" id="PS00194">
    <property type="entry name" value="THIOREDOXIN_1"/>
    <property type="match status" value="1"/>
</dbReference>
<evidence type="ECO:0000256" key="2">
    <source>
        <dbReference type="SAM" id="Phobius"/>
    </source>
</evidence>
<reference evidence="6 7" key="1">
    <citation type="submission" date="2017-11" db="EMBL/GenBank/DDBJ databases">
        <title>De novo assembly and phasing of dikaryotic genomes from two isolates of Puccinia coronata f. sp. avenae, the causal agent of oat crown rust.</title>
        <authorList>
            <person name="Miller M.E."/>
            <person name="Zhang Y."/>
            <person name="Omidvar V."/>
            <person name="Sperschneider J."/>
            <person name="Schwessinger B."/>
            <person name="Raley C."/>
            <person name="Palmer J.M."/>
            <person name="Garnica D."/>
            <person name="Upadhyaya N."/>
            <person name="Rathjen J."/>
            <person name="Taylor J.M."/>
            <person name="Park R.F."/>
            <person name="Dodds P.N."/>
            <person name="Hirsch C.D."/>
            <person name="Kianian S.F."/>
            <person name="Figueroa M."/>
        </authorList>
    </citation>
    <scope>NUCLEOTIDE SEQUENCE [LARGE SCALE GENOMIC DNA]</scope>
    <source>
        <strain evidence="4">12NC29</strain>
        <strain evidence="5">12SD80</strain>
    </source>
</reference>
<gene>
    <name evidence="4" type="ORF">PCANC_04996</name>
    <name evidence="5" type="ORF">PCASD_12140</name>
</gene>
<evidence type="ECO:0000256" key="1">
    <source>
        <dbReference type="SAM" id="MobiDB-lite"/>
    </source>
</evidence>
<dbReference type="OrthoDB" id="427280at2759"/>
<keyword evidence="6" id="KW-1185">Reference proteome</keyword>
<proteinExistence type="predicted"/>
<accession>A0A2N5TBE4</accession>
<dbReference type="GO" id="GO:0005788">
    <property type="term" value="C:endoplasmic reticulum lumen"/>
    <property type="evidence" value="ECO:0007669"/>
    <property type="project" value="TreeGrafter"/>
</dbReference>
<keyword evidence="2" id="KW-0812">Transmembrane</keyword>
<dbReference type="Gene3D" id="3.40.30.10">
    <property type="entry name" value="Glutaredoxin"/>
    <property type="match status" value="2"/>
</dbReference>
<keyword evidence="2" id="KW-1133">Transmembrane helix</keyword>
<dbReference type="Pfam" id="PF00085">
    <property type="entry name" value="Thioredoxin"/>
    <property type="match status" value="1"/>
</dbReference>
<feature type="compositionally biased region" description="Basic and acidic residues" evidence="1">
    <location>
        <begin position="289"/>
        <end position="298"/>
    </location>
</feature>
<feature type="compositionally biased region" description="Basic and acidic residues" evidence="1">
    <location>
        <begin position="24"/>
        <end position="33"/>
    </location>
</feature>
<feature type="region of interest" description="Disordered" evidence="1">
    <location>
        <begin position="279"/>
        <end position="305"/>
    </location>
</feature>
<organism evidence="5 7">
    <name type="scientific">Puccinia coronata f. sp. avenae</name>
    <dbReference type="NCBI Taxonomy" id="200324"/>
    <lineage>
        <taxon>Eukaryota</taxon>
        <taxon>Fungi</taxon>
        <taxon>Dikarya</taxon>
        <taxon>Basidiomycota</taxon>
        <taxon>Pucciniomycotina</taxon>
        <taxon>Pucciniomycetes</taxon>
        <taxon>Pucciniales</taxon>
        <taxon>Pucciniaceae</taxon>
        <taxon>Puccinia</taxon>
    </lineage>
</organism>
<keyword evidence="2" id="KW-0472">Membrane</keyword>
<dbReference type="PRINTS" id="PR00421">
    <property type="entry name" value="THIOREDOXIN"/>
</dbReference>
<dbReference type="PROSITE" id="PS51352">
    <property type="entry name" value="THIOREDOXIN_2"/>
    <property type="match status" value="1"/>
</dbReference>
<evidence type="ECO:0000313" key="4">
    <source>
        <dbReference type="EMBL" id="PLW21483.1"/>
    </source>
</evidence>
<dbReference type="SUPFAM" id="SSF52833">
    <property type="entry name" value="Thioredoxin-like"/>
    <property type="match status" value="2"/>
</dbReference>
<protein>
    <recommendedName>
        <fullName evidence="3">Thioredoxin domain-containing protein</fullName>
    </recommendedName>
</protein>
<dbReference type="EMBL" id="PGCI01000652">
    <property type="protein sequence ID" value="PLW22819.1"/>
    <property type="molecule type" value="Genomic_DNA"/>
</dbReference>
<feature type="region of interest" description="Disordered" evidence="1">
    <location>
        <begin position="1"/>
        <end position="33"/>
    </location>
</feature>
<dbReference type="InterPro" id="IPR013766">
    <property type="entry name" value="Thioredoxin_domain"/>
</dbReference>
<dbReference type="EMBL" id="PGCJ01000783">
    <property type="protein sequence ID" value="PLW21483.1"/>
    <property type="molecule type" value="Genomic_DNA"/>
</dbReference>
<dbReference type="InterPro" id="IPR036249">
    <property type="entry name" value="Thioredoxin-like_sf"/>
</dbReference>
<sequence>MTGVADEKGYIPASATTASDSEDNSIRNHSDSRTEPSMHQLFASLLLLISIFSGLTHAGIFSSNGDIQLVDVARLKKHLVRSSKGTMVAFYAPWCGHCRNLVPEYQKAASNVKDLVVFVAVDCDAAENKAACNTDYQVKGFPTLAYFPGVPVPTPYQGERKAKPVVDFALQHMPNFAKKIKTKEELSKLVSKSKPSRPLVVLFTEATKTTPLYKSLSSVVYKKMDIYTATPTAVGTTWAKEQYEVETFPTLIIFKGSEESEREKYTGKMNYKAMFDFLKSHSPTPTQDGQDKPKKESPGKAAGEL</sequence>
<dbReference type="Proteomes" id="UP000235388">
    <property type="component" value="Unassembled WGS sequence"/>
</dbReference>
<dbReference type="GO" id="GO:0015035">
    <property type="term" value="F:protein-disulfide reductase activity"/>
    <property type="evidence" value="ECO:0007669"/>
    <property type="project" value="TreeGrafter"/>
</dbReference>
<dbReference type="CDD" id="cd02981">
    <property type="entry name" value="PDI_b_family"/>
    <property type="match status" value="1"/>
</dbReference>
<name>A0A2N5TBE4_9BASI</name>
<dbReference type="PANTHER" id="PTHR45815">
    <property type="entry name" value="PROTEIN DISULFIDE-ISOMERASE A6"/>
    <property type="match status" value="1"/>
</dbReference>